<evidence type="ECO:0000256" key="1">
    <source>
        <dbReference type="SAM" id="MobiDB-lite"/>
    </source>
</evidence>
<sequence length="96" mass="10338">MIQVPTSVDTALFHRTNYPTPALPPDHCTHSPPSLSPRIQLNSPSVLGSNFRRLPSSHRPIVSHASPPHSITPTLLRVPSPALTSNHHSAGPHTPI</sequence>
<accession>A0A4S2MS36</accession>
<evidence type="ECO:0000313" key="3">
    <source>
        <dbReference type="Proteomes" id="UP000298138"/>
    </source>
</evidence>
<dbReference type="EMBL" id="ML220133">
    <property type="protein sequence ID" value="TGZ79209.1"/>
    <property type="molecule type" value="Genomic_DNA"/>
</dbReference>
<protein>
    <submittedName>
        <fullName evidence="2">Uncharacterized protein</fullName>
    </submittedName>
</protein>
<reference evidence="2 3" key="1">
    <citation type="submission" date="2019-04" db="EMBL/GenBank/DDBJ databases">
        <title>Comparative genomics and transcriptomics to analyze fruiting body development in filamentous ascomycetes.</title>
        <authorList>
            <consortium name="DOE Joint Genome Institute"/>
            <person name="Lutkenhaus R."/>
            <person name="Traeger S."/>
            <person name="Breuer J."/>
            <person name="Kuo A."/>
            <person name="Lipzen A."/>
            <person name="Pangilinan J."/>
            <person name="Dilworth D."/>
            <person name="Sandor L."/>
            <person name="Poggeler S."/>
            <person name="Barry K."/>
            <person name="Grigoriev I.V."/>
            <person name="Nowrousian M."/>
        </authorList>
    </citation>
    <scope>NUCLEOTIDE SEQUENCE [LARGE SCALE GENOMIC DNA]</scope>
    <source>
        <strain evidence="2 3">CBS 389.68</strain>
    </source>
</reference>
<dbReference type="InParanoid" id="A0A4S2MS36"/>
<dbReference type="Proteomes" id="UP000298138">
    <property type="component" value="Unassembled WGS sequence"/>
</dbReference>
<evidence type="ECO:0000313" key="2">
    <source>
        <dbReference type="EMBL" id="TGZ79209.1"/>
    </source>
</evidence>
<name>A0A4S2MS36_9PEZI</name>
<keyword evidence="3" id="KW-1185">Reference proteome</keyword>
<dbReference type="AlphaFoldDB" id="A0A4S2MS36"/>
<proteinExistence type="predicted"/>
<gene>
    <name evidence="2" type="ORF">EX30DRAFT_342504</name>
</gene>
<organism evidence="2 3">
    <name type="scientific">Ascodesmis nigricans</name>
    <dbReference type="NCBI Taxonomy" id="341454"/>
    <lineage>
        <taxon>Eukaryota</taxon>
        <taxon>Fungi</taxon>
        <taxon>Dikarya</taxon>
        <taxon>Ascomycota</taxon>
        <taxon>Pezizomycotina</taxon>
        <taxon>Pezizomycetes</taxon>
        <taxon>Pezizales</taxon>
        <taxon>Ascodesmidaceae</taxon>
        <taxon>Ascodesmis</taxon>
    </lineage>
</organism>
<feature type="region of interest" description="Disordered" evidence="1">
    <location>
        <begin position="58"/>
        <end position="96"/>
    </location>
</feature>